<reference evidence="2 3" key="1">
    <citation type="journal article" date="2020" name="Nature">
        <title>Six reference-quality genomes reveal evolution of bat adaptations.</title>
        <authorList>
            <person name="Jebb D."/>
            <person name="Huang Z."/>
            <person name="Pippel M."/>
            <person name="Hughes G.M."/>
            <person name="Lavrichenko K."/>
            <person name="Devanna P."/>
            <person name="Winkler S."/>
            <person name="Jermiin L.S."/>
            <person name="Skirmuntt E.C."/>
            <person name="Katzourakis A."/>
            <person name="Burkitt-Gray L."/>
            <person name="Ray D.A."/>
            <person name="Sullivan K.A.M."/>
            <person name="Roscito J.G."/>
            <person name="Kirilenko B.M."/>
            <person name="Davalos L.M."/>
            <person name="Corthals A.P."/>
            <person name="Power M.L."/>
            <person name="Jones G."/>
            <person name="Ransome R.D."/>
            <person name="Dechmann D.K.N."/>
            <person name="Locatelli A.G."/>
            <person name="Puechmaille S.J."/>
            <person name="Fedrigo O."/>
            <person name="Jarvis E.D."/>
            <person name="Hiller M."/>
            <person name="Vernes S.C."/>
            <person name="Myers E.W."/>
            <person name="Teeling E.C."/>
        </authorList>
    </citation>
    <scope>NUCLEOTIDE SEQUENCE [LARGE SCALE GENOMIC DNA]</scope>
    <source>
        <strain evidence="2">MRouAeg1</strain>
        <tissue evidence="2">Muscle</tissue>
    </source>
</reference>
<accession>A0A7J8HR48</accession>
<protein>
    <submittedName>
        <fullName evidence="2">Uncharacterized protein</fullName>
    </submittedName>
</protein>
<dbReference type="AlphaFoldDB" id="A0A7J8HR48"/>
<feature type="transmembrane region" description="Helical" evidence="1">
    <location>
        <begin position="110"/>
        <end position="129"/>
    </location>
</feature>
<keyword evidence="1" id="KW-0472">Membrane</keyword>
<keyword evidence="3" id="KW-1185">Reference proteome</keyword>
<proteinExistence type="predicted"/>
<name>A0A7J8HR48_ROUAE</name>
<dbReference type="EMBL" id="JACASE010000004">
    <property type="protein sequence ID" value="KAF6474824.1"/>
    <property type="molecule type" value="Genomic_DNA"/>
</dbReference>
<evidence type="ECO:0000313" key="3">
    <source>
        <dbReference type="Proteomes" id="UP000593571"/>
    </source>
</evidence>
<comment type="caution">
    <text evidence="2">The sequence shown here is derived from an EMBL/GenBank/DDBJ whole genome shotgun (WGS) entry which is preliminary data.</text>
</comment>
<sequence>MEHCSYQSVYGINPCKHTHTHTHTHTHPSIHPSISIYVVWDEQVNSFEREFVPFFFPHYTLKLLSVIKQTKNCFRKTLHTPFLSSALKYRLNTHILPVFSYSDSILTCHLILASYFSHVYLPVTCICYLNRKKNIQKKKN</sequence>
<keyword evidence="1" id="KW-1133">Transmembrane helix</keyword>
<evidence type="ECO:0000313" key="2">
    <source>
        <dbReference type="EMBL" id="KAF6474824.1"/>
    </source>
</evidence>
<keyword evidence="1" id="KW-0812">Transmembrane</keyword>
<organism evidence="2 3">
    <name type="scientific">Rousettus aegyptiacus</name>
    <name type="common">Egyptian fruit bat</name>
    <name type="synonym">Pteropus aegyptiacus</name>
    <dbReference type="NCBI Taxonomy" id="9407"/>
    <lineage>
        <taxon>Eukaryota</taxon>
        <taxon>Metazoa</taxon>
        <taxon>Chordata</taxon>
        <taxon>Craniata</taxon>
        <taxon>Vertebrata</taxon>
        <taxon>Euteleostomi</taxon>
        <taxon>Mammalia</taxon>
        <taxon>Eutheria</taxon>
        <taxon>Laurasiatheria</taxon>
        <taxon>Chiroptera</taxon>
        <taxon>Yinpterochiroptera</taxon>
        <taxon>Pteropodoidea</taxon>
        <taxon>Pteropodidae</taxon>
        <taxon>Rousettinae</taxon>
        <taxon>Rousettus</taxon>
    </lineage>
</organism>
<gene>
    <name evidence="2" type="ORF">HJG63_010962</name>
</gene>
<evidence type="ECO:0000256" key="1">
    <source>
        <dbReference type="SAM" id="Phobius"/>
    </source>
</evidence>
<dbReference type="Proteomes" id="UP000593571">
    <property type="component" value="Unassembled WGS sequence"/>
</dbReference>